<accession>A0A8D8YQF8</accession>
<dbReference type="AlphaFoldDB" id="A0A8D8YQF8"/>
<organism evidence="2">
    <name type="scientific">Cacopsylla melanoneura</name>
    <dbReference type="NCBI Taxonomy" id="428564"/>
    <lineage>
        <taxon>Eukaryota</taxon>
        <taxon>Metazoa</taxon>
        <taxon>Ecdysozoa</taxon>
        <taxon>Arthropoda</taxon>
        <taxon>Hexapoda</taxon>
        <taxon>Insecta</taxon>
        <taxon>Pterygota</taxon>
        <taxon>Neoptera</taxon>
        <taxon>Paraneoptera</taxon>
        <taxon>Hemiptera</taxon>
        <taxon>Sternorrhyncha</taxon>
        <taxon>Psylloidea</taxon>
        <taxon>Psyllidae</taxon>
        <taxon>Psyllinae</taxon>
        <taxon>Cacopsylla</taxon>
    </lineage>
</organism>
<reference evidence="2" key="1">
    <citation type="submission" date="2021-05" db="EMBL/GenBank/DDBJ databases">
        <authorList>
            <person name="Alioto T."/>
            <person name="Alioto T."/>
            <person name="Gomez Garrido J."/>
        </authorList>
    </citation>
    <scope>NUCLEOTIDE SEQUENCE</scope>
</reference>
<keyword evidence="1" id="KW-1133">Transmembrane helix</keyword>
<proteinExistence type="predicted"/>
<feature type="transmembrane region" description="Helical" evidence="1">
    <location>
        <begin position="50"/>
        <end position="72"/>
    </location>
</feature>
<keyword evidence="1" id="KW-0812">Transmembrane</keyword>
<protein>
    <submittedName>
        <fullName evidence="2">Uncharacterized protein</fullName>
    </submittedName>
</protein>
<keyword evidence="1" id="KW-0472">Membrane</keyword>
<name>A0A8D8YQF8_9HEMI</name>
<evidence type="ECO:0000313" key="2">
    <source>
        <dbReference type="EMBL" id="CAG6732636.1"/>
    </source>
</evidence>
<feature type="transmembrane region" description="Helical" evidence="1">
    <location>
        <begin position="23"/>
        <end position="44"/>
    </location>
</feature>
<dbReference type="EMBL" id="HBUF01387448">
    <property type="protein sequence ID" value="CAG6732636.1"/>
    <property type="molecule type" value="Transcribed_RNA"/>
</dbReference>
<evidence type="ECO:0000256" key="1">
    <source>
        <dbReference type="SAM" id="Phobius"/>
    </source>
</evidence>
<sequence>MWEYSPKVGFVFLGGIFPTGGNLIIYWEIYSLIIVGILFLGGIFPTSGNLFIYSGNILLNSGNLFLCGGIYFPKVEFFFGRGGNIPQKWEFSSWGIFPLHITGLDQCTSH</sequence>